<feature type="transmembrane region" description="Helical" evidence="10">
    <location>
        <begin position="238"/>
        <end position="260"/>
    </location>
</feature>
<dbReference type="PATRIC" id="fig|740709.3.peg.1719"/>
<dbReference type="Proteomes" id="UP000014115">
    <property type="component" value="Unassembled WGS sequence"/>
</dbReference>
<accession>K2L0J8</accession>
<evidence type="ECO:0000256" key="7">
    <source>
        <dbReference type="ARBA" id="ARBA00022989"/>
    </source>
</evidence>
<feature type="transmembrane region" description="Helical" evidence="10">
    <location>
        <begin position="21"/>
        <end position="46"/>
    </location>
</feature>
<dbReference type="RefSeq" id="WP_008488941.1">
    <property type="nucleotide sequence ID" value="NZ_AMRG01000009.1"/>
</dbReference>
<dbReference type="OrthoDB" id="9810952at2"/>
<keyword evidence="3" id="KW-1003">Cell membrane</keyword>
<gene>
    <name evidence="11" type="ORF">A10D4_08487</name>
</gene>
<keyword evidence="7 10" id="KW-1133">Transmembrane helix</keyword>
<protein>
    <submittedName>
        <fullName evidence="11">K+ uptake system protein</fullName>
    </submittedName>
</protein>
<evidence type="ECO:0000256" key="8">
    <source>
        <dbReference type="ARBA" id="ARBA00023065"/>
    </source>
</evidence>
<feature type="transmembrane region" description="Helical" evidence="10">
    <location>
        <begin position="89"/>
        <end position="114"/>
    </location>
</feature>
<sequence>MKNWRPNVRNLYRIHPRRSRSVINASPPIVLAGGFACLILLGTLLLKLPFATVTPIDWLQALFTATSAVTVTGLVVVDTGTQFTHAGQVIIAMLIQAGGLGFMTFAVVAALSLAGRLGVRGQVMAQEAFNQTSLAQVGRIAKGVLLFAFTIELIGFVLLTLVWWPEQGLGQAAFNGFFYVISAFNNAGFALSSDSLMAYVGHIPVNLIITGLFIVGGLGFVVLLDIYDNRRWSKLSVYTKAIILTTLIVNLVAFVLMWLLESNNPATLAGKPWSTQIMGAWFQAVTPRTAGFNTLDTSALTEASSLLTIFLMFIGGGSMSTAGGIKLGTFIVLMVATYAFLRRREHVTLLRRTVPPEMVVKALAVSMIMVMLAFIGVFALAVLERADFIDVVFEVVSALGTVGLSRGLTGDLSAASQCVIMLLMFSGRIGAVTLAYFLATPQKRHVRYPKMDIQVG</sequence>
<keyword evidence="6" id="KW-0630">Potassium</keyword>
<feature type="transmembrane region" description="Helical" evidence="10">
    <location>
        <begin position="172"/>
        <end position="191"/>
    </location>
</feature>
<dbReference type="AlphaFoldDB" id="K2L0J8"/>
<feature type="transmembrane region" description="Helical" evidence="10">
    <location>
        <begin position="309"/>
        <end position="341"/>
    </location>
</feature>
<comment type="caution">
    <text evidence="11">The sequence shown here is derived from an EMBL/GenBank/DDBJ whole genome shotgun (WGS) entry which is preliminary data.</text>
</comment>
<feature type="transmembrane region" description="Helical" evidence="10">
    <location>
        <begin position="362"/>
        <end position="383"/>
    </location>
</feature>
<evidence type="ECO:0000256" key="10">
    <source>
        <dbReference type="SAM" id="Phobius"/>
    </source>
</evidence>
<dbReference type="GO" id="GO:0005886">
    <property type="term" value="C:plasma membrane"/>
    <property type="evidence" value="ECO:0007669"/>
    <property type="project" value="UniProtKB-SubCell"/>
</dbReference>
<dbReference type="InterPro" id="IPR004772">
    <property type="entry name" value="TrkH"/>
</dbReference>
<dbReference type="PANTHER" id="PTHR32024">
    <property type="entry name" value="TRK SYSTEM POTASSIUM UPTAKE PROTEIN TRKG-RELATED"/>
    <property type="match status" value="1"/>
</dbReference>
<dbReference type="GO" id="GO:0015379">
    <property type="term" value="F:potassium:chloride symporter activity"/>
    <property type="evidence" value="ECO:0007669"/>
    <property type="project" value="InterPro"/>
</dbReference>
<dbReference type="eggNOG" id="COG0168">
    <property type="taxonomic scope" value="Bacteria"/>
</dbReference>
<evidence type="ECO:0000256" key="1">
    <source>
        <dbReference type="ARBA" id="ARBA00004651"/>
    </source>
</evidence>
<dbReference type="Pfam" id="PF02386">
    <property type="entry name" value="TrkH"/>
    <property type="match status" value="1"/>
</dbReference>
<keyword evidence="4" id="KW-0633">Potassium transport</keyword>
<evidence type="ECO:0000313" key="12">
    <source>
        <dbReference type="Proteomes" id="UP000014115"/>
    </source>
</evidence>
<proteinExistence type="predicted"/>
<organism evidence="11 12">
    <name type="scientific">Idiomarina xiamenensis 10-D-4</name>
    <dbReference type="NCBI Taxonomy" id="740709"/>
    <lineage>
        <taxon>Bacteria</taxon>
        <taxon>Pseudomonadati</taxon>
        <taxon>Pseudomonadota</taxon>
        <taxon>Gammaproteobacteria</taxon>
        <taxon>Alteromonadales</taxon>
        <taxon>Idiomarinaceae</taxon>
        <taxon>Idiomarina</taxon>
    </lineage>
</organism>
<evidence type="ECO:0000256" key="6">
    <source>
        <dbReference type="ARBA" id="ARBA00022958"/>
    </source>
</evidence>
<dbReference type="InterPro" id="IPR003445">
    <property type="entry name" value="Cat_transpt"/>
</dbReference>
<dbReference type="EMBL" id="AMRG01000009">
    <property type="protein sequence ID" value="EKE83445.1"/>
    <property type="molecule type" value="Genomic_DNA"/>
</dbReference>
<evidence type="ECO:0000256" key="5">
    <source>
        <dbReference type="ARBA" id="ARBA00022692"/>
    </source>
</evidence>
<evidence type="ECO:0000256" key="3">
    <source>
        <dbReference type="ARBA" id="ARBA00022475"/>
    </source>
</evidence>
<evidence type="ECO:0000313" key="11">
    <source>
        <dbReference type="EMBL" id="EKE83445.1"/>
    </source>
</evidence>
<feature type="transmembrane region" description="Helical" evidence="10">
    <location>
        <begin position="414"/>
        <end position="439"/>
    </location>
</feature>
<feature type="transmembrane region" description="Helical" evidence="10">
    <location>
        <begin position="144"/>
        <end position="165"/>
    </location>
</feature>
<evidence type="ECO:0000256" key="4">
    <source>
        <dbReference type="ARBA" id="ARBA00022538"/>
    </source>
</evidence>
<dbReference type="PANTHER" id="PTHR32024:SF1">
    <property type="entry name" value="KTR SYSTEM POTASSIUM UPTAKE PROTEIN B"/>
    <property type="match status" value="1"/>
</dbReference>
<dbReference type="STRING" id="740709.A10D4_08487"/>
<reference evidence="11 12" key="1">
    <citation type="journal article" date="2012" name="J. Bacteriol.">
        <title>Genome Sequence of Idiomarina xiamenensis Type Strain 10-D-4.</title>
        <authorList>
            <person name="Lai Q."/>
            <person name="Wang L."/>
            <person name="Wang W."/>
            <person name="Shao Z."/>
        </authorList>
    </citation>
    <scope>NUCLEOTIDE SEQUENCE [LARGE SCALE GENOMIC DNA]</scope>
    <source>
        <strain evidence="11 12">10-D-4</strain>
    </source>
</reference>
<feature type="transmembrane region" description="Helical" evidence="10">
    <location>
        <begin position="203"/>
        <end position="226"/>
    </location>
</feature>
<dbReference type="NCBIfam" id="TIGR00933">
    <property type="entry name" value="2a38"/>
    <property type="match status" value="1"/>
</dbReference>
<keyword evidence="9 10" id="KW-0472">Membrane</keyword>
<keyword evidence="5 10" id="KW-0812">Transmembrane</keyword>
<keyword evidence="8" id="KW-0406">Ion transport</keyword>
<keyword evidence="12" id="KW-1185">Reference proteome</keyword>
<keyword evidence="2" id="KW-0813">Transport</keyword>
<evidence type="ECO:0000256" key="2">
    <source>
        <dbReference type="ARBA" id="ARBA00022448"/>
    </source>
</evidence>
<evidence type="ECO:0000256" key="9">
    <source>
        <dbReference type="ARBA" id="ARBA00023136"/>
    </source>
</evidence>
<name>K2L0J8_9GAMM</name>
<comment type="subcellular location">
    <subcellularLocation>
        <location evidence="1">Cell membrane</location>
        <topology evidence="1">Multi-pass membrane protein</topology>
    </subcellularLocation>
</comment>
<feature type="transmembrane region" description="Helical" evidence="10">
    <location>
        <begin position="58"/>
        <end position="77"/>
    </location>
</feature>